<dbReference type="Pfam" id="PF05699">
    <property type="entry name" value="Dimer_Tnp_hAT"/>
    <property type="match status" value="1"/>
</dbReference>
<dbReference type="GO" id="GO:0046983">
    <property type="term" value="F:protein dimerization activity"/>
    <property type="evidence" value="ECO:0007669"/>
    <property type="project" value="InterPro"/>
</dbReference>
<dbReference type="InParanoid" id="A0A3Q7JFE8"/>
<reference evidence="2" key="2">
    <citation type="submission" date="2019-01" db="UniProtKB">
        <authorList>
            <consortium name="EnsemblPlants"/>
        </authorList>
    </citation>
    <scope>IDENTIFICATION</scope>
    <source>
        <strain evidence="2">cv. Heinz 1706</strain>
    </source>
</reference>
<organism evidence="2">
    <name type="scientific">Solanum lycopersicum</name>
    <name type="common">Tomato</name>
    <name type="synonym">Lycopersicon esculentum</name>
    <dbReference type="NCBI Taxonomy" id="4081"/>
    <lineage>
        <taxon>Eukaryota</taxon>
        <taxon>Viridiplantae</taxon>
        <taxon>Streptophyta</taxon>
        <taxon>Embryophyta</taxon>
        <taxon>Tracheophyta</taxon>
        <taxon>Spermatophyta</taxon>
        <taxon>Magnoliopsida</taxon>
        <taxon>eudicotyledons</taxon>
        <taxon>Gunneridae</taxon>
        <taxon>Pentapetalae</taxon>
        <taxon>asterids</taxon>
        <taxon>lamiids</taxon>
        <taxon>Solanales</taxon>
        <taxon>Solanaceae</taxon>
        <taxon>Solanoideae</taxon>
        <taxon>Solaneae</taxon>
        <taxon>Solanum</taxon>
        <taxon>Solanum subgen. Lycopersicon</taxon>
    </lineage>
</organism>
<proteinExistence type="predicted"/>
<dbReference type="PANTHER" id="PTHR23272:SF184">
    <property type="entry name" value="OS03G0311250 PROTEIN"/>
    <property type="match status" value="1"/>
</dbReference>
<dbReference type="Proteomes" id="UP000004994">
    <property type="component" value="Chromosome 10"/>
</dbReference>
<evidence type="ECO:0000313" key="2">
    <source>
        <dbReference type="EnsemblPlants" id="Solyc10g080397.1.1"/>
    </source>
</evidence>
<dbReference type="STRING" id="4081.A0A3Q7JFE8"/>
<evidence type="ECO:0000259" key="1">
    <source>
        <dbReference type="Pfam" id="PF05699"/>
    </source>
</evidence>
<name>A0A3Q7JFE8_SOLLC</name>
<dbReference type="AlphaFoldDB" id="A0A3Q7JFE8"/>
<dbReference type="PANTHER" id="PTHR23272">
    <property type="entry name" value="BED FINGER-RELATED"/>
    <property type="match status" value="1"/>
</dbReference>
<dbReference type="EnsemblPlants" id="Solyc10g080397.1.1">
    <property type="protein sequence ID" value="Solyc10g080397.1.1"/>
    <property type="gene ID" value="Solyc10g080397.1"/>
</dbReference>
<evidence type="ECO:0000313" key="3">
    <source>
        <dbReference type="Proteomes" id="UP000004994"/>
    </source>
</evidence>
<sequence length="123" mass="13941">MWWKVNEPRFPILAEMVRDVLAIPISSVASECAFSTGGRSLLKNPNTNPEDFFKLHFPVEMVLWVTGFFVVVALEIQSDSIRLLGFDNKWVCIEDSIRLLLRNGFVISHLLDGNEMGSDQNSL</sequence>
<accession>A0A3Q7JFE8</accession>
<reference evidence="2" key="1">
    <citation type="journal article" date="2012" name="Nature">
        <title>The tomato genome sequence provides insights into fleshy fruit evolution.</title>
        <authorList>
            <consortium name="Tomato Genome Consortium"/>
        </authorList>
    </citation>
    <scope>NUCLEOTIDE SEQUENCE [LARGE SCALE GENOMIC DNA]</scope>
    <source>
        <strain evidence="2">cv. Heinz 1706</strain>
    </source>
</reference>
<dbReference type="SUPFAM" id="SSF53098">
    <property type="entry name" value="Ribonuclease H-like"/>
    <property type="match status" value="1"/>
</dbReference>
<protein>
    <recommendedName>
        <fullName evidence="1">HAT C-terminal dimerisation domain-containing protein</fullName>
    </recommendedName>
</protein>
<dbReference type="Gramene" id="Solyc10g080397.1.1">
    <property type="protein sequence ID" value="Solyc10g080397.1.1"/>
    <property type="gene ID" value="Solyc10g080397.1"/>
</dbReference>
<dbReference type="InterPro" id="IPR008906">
    <property type="entry name" value="HATC_C_dom"/>
</dbReference>
<keyword evidence="3" id="KW-1185">Reference proteome</keyword>
<dbReference type="InterPro" id="IPR012337">
    <property type="entry name" value="RNaseH-like_sf"/>
</dbReference>
<feature type="domain" description="HAT C-terminal dimerisation" evidence="1">
    <location>
        <begin position="2"/>
        <end position="46"/>
    </location>
</feature>